<dbReference type="SUPFAM" id="SSF50729">
    <property type="entry name" value="PH domain-like"/>
    <property type="match status" value="1"/>
</dbReference>
<evidence type="ECO:0000313" key="3">
    <source>
        <dbReference type="EMBL" id="KMS65426.1"/>
    </source>
</evidence>
<dbReference type="EMBL" id="KQ108794">
    <property type="protein sequence ID" value="KMS65426.1"/>
    <property type="molecule type" value="Genomic_DNA"/>
</dbReference>
<protein>
    <recommendedName>
        <fullName evidence="2">PH domain-containing protein</fullName>
    </recommendedName>
</protein>
<evidence type="ECO:0000256" key="1">
    <source>
        <dbReference type="SAM" id="MobiDB-lite"/>
    </source>
</evidence>
<sequence>SDVELGNEIESDTSALTLSDSSGHTFSLKGREEPPKFCFSVFNDKLKKVIRLGSSDKDELANWKDALQDLGNMPDNGSKDGWLFKQDHGEKIWRRYYFVLQSQTCSNCNFI</sequence>
<dbReference type="InterPro" id="IPR001849">
    <property type="entry name" value="PH_domain"/>
</dbReference>
<feature type="region of interest" description="Disordered" evidence="1">
    <location>
        <begin position="1"/>
        <end position="29"/>
    </location>
</feature>
<feature type="domain" description="PH" evidence="2">
    <location>
        <begin position="76"/>
        <end position="111"/>
    </location>
</feature>
<name>A0A0J7YPA9_BETVV</name>
<keyword evidence="4" id="KW-1185">Reference proteome</keyword>
<feature type="compositionally biased region" description="Low complexity" evidence="1">
    <location>
        <begin position="12"/>
        <end position="22"/>
    </location>
</feature>
<proteinExistence type="predicted"/>
<feature type="non-terminal residue" evidence="3">
    <location>
        <position position="1"/>
    </location>
</feature>
<evidence type="ECO:0000313" key="4">
    <source>
        <dbReference type="Proteomes" id="UP000035740"/>
    </source>
</evidence>
<dbReference type="Gene3D" id="2.30.29.30">
    <property type="entry name" value="Pleckstrin-homology domain (PH domain)/Phosphotyrosine-binding domain (PTB)"/>
    <property type="match status" value="1"/>
</dbReference>
<dbReference type="Gramene" id="KMS65426">
    <property type="protein sequence ID" value="KMS65426"/>
    <property type="gene ID" value="BVRB_036110"/>
</dbReference>
<gene>
    <name evidence="3" type="ORF">BVRB_036110</name>
</gene>
<dbReference type="AlphaFoldDB" id="A0A0J7YPA9"/>
<organism evidence="3 4">
    <name type="scientific">Beta vulgaris subsp. vulgaris</name>
    <name type="common">Beet</name>
    <dbReference type="NCBI Taxonomy" id="3555"/>
    <lineage>
        <taxon>Eukaryota</taxon>
        <taxon>Viridiplantae</taxon>
        <taxon>Streptophyta</taxon>
        <taxon>Embryophyta</taxon>
        <taxon>Tracheophyta</taxon>
        <taxon>Spermatophyta</taxon>
        <taxon>Magnoliopsida</taxon>
        <taxon>eudicotyledons</taxon>
        <taxon>Gunneridae</taxon>
        <taxon>Pentapetalae</taxon>
        <taxon>Caryophyllales</taxon>
        <taxon>Chenopodiaceae</taxon>
        <taxon>Betoideae</taxon>
        <taxon>Beta</taxon>
    </lineage>
</organism>
<evidence type="ECO:0000259" key="2">
    <source>
        <dbReference type="PROSITE" id="PS50003"/>
    </source>
</evidence>
<feature type="domain" description="PH" evidence="2">
    <location>
        <begin position="1"/>
        <end position="72"/>
    </location>
</feature>
<dbReference type="InterPro" id="IPR011993">
    <property type="entry name" value="PH-like_dom_sf"/>
</dbReference>
<dbReference type="PROSITE" id="PS50003">
    <property type="entry name" value="PH_DOMAIN"/>
    <property type="match status" value="2"/>
</dbReference>
<feature type="compositionally biased region" description="Acidic residues" evidence="1">
    <location>
        <begin position="1"/>
        <end position="11"/>
    </location>
</feature>
<dbReference type="Proteomes" id="UP000035740">
    <property type="component" value="Unassembled WGS sequence"/>
</dbReference>
<reference evidence="3 4" key="1">
    <citation type="journal article" date="2014" name="Nature">
        <title>The genome of the recently domesticated crop plant sugar beet (Beta vulgaris).</title>
        <authorList>
            <person name="Dohm J.C."/>
            <person name="Minoche A.E."/>
            <person name="Holtgrawe D."/>
            <person name="Capella-Gutierrez S."/>
            <person name="Zakrzewski F."/>
            <person name="Tafer H."/>
            <person name="Rupp O."/>
            <person name="Sorensen T.R."/>
            <person name="Stracke R."/>
            <person name="Reinhardt R."/>
            <person name="Goesmann A."/>
            <person name="Kraft T."/>
            <person name="Schulz B."/>
            <person name="Stadler P.F."/>
            <person name="Schmidt T."/>
            <person name="Gabaldon T."/>
            <person name="Lehrach H."/>
            <person name="Weisshaar B."/>
            <person name="Himmelbauer H."/>
        </authorList>
    </citation>
    <scope>NUCLEOTIDE SEQUENCE [LARGE SCALE GENOMIC DNA]</scope>
    <source>
        <tissue evidence="3">Taproot</tissue>
    </source>
</reference>
<accession>A0A0J7YPA9</accession>